<evidence type="ECO:0000256" key="5">
    <source>
        <dbReference type="ARBA" id="ARBA00022815"/>
    </source>
</evidence>
<dbReference type="GO" id="GO:0032277">
    <property type="term" value="P:negative regulation of gonadotropin secretion"/>
    <property type="evidence" value="ECO:0007669"/>
    <property type="project" value="TreeGrafter"/>
</dbReference>
<comment type="subcellular location">
    <subcellularLocation>
        <location evidence="1">Secreted</location>
    </subcellularLocation>
</comment>
<accession>A0A3P8XG97</accession>
<dbReference type="GeneTree" id="ENSGT01030000234992"/>
<evidence type="ECO:0000256" key="3">
    <source>
        <dbReference type="ARBA" id="ARBA00022525"/>
    </source>
</evidence>
<feature type="chain" id="PRO_5017988451" evidence="7">
    <location>
        <begin position="19"/>
        <end position="213"/>
    </location>
</feature>
<dbReference type="Ensembl" id="ENSELUT00000013733.3">
    <property type="protein sequence ID" value="ENSELUP00000003610.1"/>
    <property type="gene ID" value="ENSELUG00000004814.3"/>
</dbReference>
<evidence type="ECO:0000256" key="2">
    <source>
        <dbReference type="ARBA" id="ARBA00006356"/>
    </source>
</evidence>
<reference evidence="8" key="4">
    <citation type="submission" date="2025-09" db="UniProtKB">
        <authorList>
            <consortium name="Ensembl"/>
        </authorList>
    </citation>
    <scope>IDENTIFICATION</scope>
</reference>
<sequence length="213" mass="23869">MMVTLVILGCLGLQGVITSDSDGYGLAMTNDNSGYIVRQRRYPKTSIEIPRSLEMDEIKINVVPTSSKVISAPTMVRLYLPPVKPSRIHATLPLRFGRDFQPDDTHSPKSTLNLPQRFGRSQASGATIPTSCSECSRVGSAPSATLPQRFGRKEFYRRYLFRAMACFSGIPEPVPNGKVGYQDYSYYDLDSDEEETGEKTLKRSKLDLLRWSF</sequence>
<dbReference type="Bgee" id="ENSELUG00000004814">
    <property type="expression patterns" value="Expressed in embryo and 3 other cell types or tissues"/>
</dbReference>
<reference evidence="8" key="2">
    <citation type="submission" date="2020-02" db="EMBL/GenBank/DDBJ databases">
        <title>Esox lucius (northern pike) genome, fEsoLuc1, primary haplotype.</title>
        <authorList>
            <person name="Myers G."/>
            <person name="Karagic N."/>
            <person name="Meyer A."/>
            <person name="Pippel M."/>
            <person name="Reichard M."/>
            <person name="Winkler S."/>
            <person name="Tracey A."/>
            <person name="Sims Y."/>
            <person name="Howe K."/>
            <person name="Rhie A."/>
            <person name="Formenti G."/>
            <person name="Durbin R."/>
            <person name="Fedrigo O."/>
            <person name="Jarvis E.D."/>
        </authorList>
    </citation>
    <scope>NUCLEOTIDE SEQUENCE [LARGE SCALE GENOMIC DNA]</scope>
</reference>
<proteinExistence type="inferred from homology"/>
<protein>
    <submittedName>
        <fullName evidence="8">Uncharacterized protein</fullName>
    </submittedName>
</protein>
<dbReference type="GO" id="GO:0005576">
    <property type="term" value="C:extracellular region"/>
    <property type="evidence" value="ECO:0007669"/>
    <property type="project" value="UniProtKB-SubCell"/>
</dbReference>
<dbReference type="PANTHER" id="PTHR14403:SF6">
    <property type="entry name" value="PRO-FMRFAMIDE-RELATED NEUROPEPTIDE VF"/>
    <property type="match status" value="1"/>
</dbReference>
<reference evidence="9" key="1">
    <citation type="journal article" date="2014" name="PLoS ONE">
        <title>The genome and linkage map of the northern pike (Esox lucius): conserved synteny revealed between the salmonid sister group and the Neoteleostei.</title>
        <authorList>
            <person name="Rondeau E.B."/>
            <person name="Minkley D.R."/>
            <person name="Leong J.S."/>
            <person name="Messmer A.M."/>
            <person name="Jantzen J.R."/>
            <person name="von Schalburg K.R."/>
            <person name="Lemon C."/>
            <person name="Bird N.H."/>
            <person name="Koop B.F."/>
        </authorList>
    </citation>
    <scope>NUCLEOTIDE SEQUENCE</scope>
</reference>
<dbReference type="PANTHER" id="PTHR14403">
    <property type="entry name" value="RFAMIDE PEPTIDE GONADOTROPIN INHIBITORY HORMONE"/>
    <property type="match status" value="1"/>
</dbReference>
<comment type="similarity">
    <text evidence="2">Belongs to the FARP (FMRFamide related peptide) family.</text>
</comment>
<keyword evidence="6" id="KW-0527">Neuropeptide</keyword>
<dbReference type="STRING" id="8010.ENSELUP00000003610"/>
<dbReference type="GO" id="GO:0007218">
    <property type="term" value="P:neuropeptide signaling pathway"/>
    <property type="evidence" value="ECO:0007669"/>
    <property type="project" value="UniProtKB-KW"/>
</dbReference>
<reference evidence="8" key="3">
    <citation type="submission" date="2025-08" db="UniProtKB">
        <authorList>
            <consortium name="Ensembl"/>
        </authorList>
    </citation>
    <scope>IDENTIFICATION</scope>
</reference>
<name>A0A3P8XG97_ESOLU</name>
<evidence type="ECO:0000256" key="6">
    <source>
        <dbReference type="ARBA" id="ARBA00023320"/>
    </source>
</evidence>
<keyword evidence="5" id="KW-0027">Amidation</keyword>
<dbReference type="AlphaFoldDB" id="A0A3P8XG97"/>
<dbReference type="GO" id="GO:0005102">
    <property type="term" value="F:signaling receptor binding"/>
    <property type="evidence" value="ECO:0007669"/>
    <property type="project" value="TreeGrafter"/>
</dbReference>
<keyword evidence="9" id="KW-1185">Reference proteome</keyword>
<evidence type="ECO:0000313" key="8">
    <source>
        <dbReference type="Ensembl" id="ENSELUP00000003610.1"/>
    </source>
</evidence>
<keyword evidence="3" id="KW-0964">Secreted</keyword>
<dbReference type="InParanoid" id="A0A3P8XG97"/>
<organism evidence="8 9">
    <name type="scientific">Esox lucius</name>
    <name type="common">Northern pike</name>
    <dbReference type="NCBI Taxonomy" id="8010"/>
    <lineage>
        <taxon>Eukaryota</taxon>
        <taxon>Metazoa</taxon>
        <taxon>Chordata</taxon>
        <taxon>Craniata</taxon>
        <taxon>Vertebrata</taxon>
        <taxon>Euteleostomi</taxon>
        <taxon>Actinopterygii</taxon>
        <taxon>Neopterygii</taxon>
        <taxon>Teleostei</taxon>
        <taxon>Protacanthopterygii</taxon>
        <taxon>Esociformes</taxon>
        <taxon>Esocidae</taxon>
        <taxon>Esox</taxon>
    </lineage>
</organism>
<evidence type="ECO:0000313" key="9">
    <source>
        <dbReference type="Proteomes" id="UP000265140"/>
    </source>
</evidence>
<dbReference type="InterPro" id="IPR026297">
    <property type="entry name" value="FMRFamide-related/fGRP"/>
</dbReference>
<evidence type="ECO:0000256" key="4">
    <source>
        <dbReference type="ARBA" id="ARBA00022729"/>
    </source>
</evidence>
<keyword evidence="4 7" id="KW-0732">Signal</keyword>
<dbReference type="Proteomes" id="UP000265140">
    <property type="component" value="Chromosome 10"/>
</dbReference>
<evidence type="ECO:0000256" key="7">
    <source>
        <dbReference type="SAM" id="SignalP"/>
    </source>
</evidence>
<feature type="signal peptide" evidence="7">
    <location>
        <begin position="1"/>
        <end position="18"/>
    </location>
</feature>
<dbReference type="OMA" id="LNTGLHW"/>
<evidence type="ECO:0000256" key="1">
    <source>
        <dbReference type="ARBA" id="ARBA00004613"/>
    </source>
</evidence>